<accession>A0ACA9RJD4</accession>
<dbReference type="Proteomes" id="UP000789920">
    <property type="component" value="Unassembled WGS sequence"/>
</dbReference>
<evidence type="ECO:0000313" key="2">
    <source>
        <dbReference type="Proteomes" id="UP000789920"/>
    </source>
</evidence>
<protein>
    <submittedName>
        <fullName evidence="1">9209_t:CDS:1</fullName>
    </submittedName>
</protein>
<name>A0ACA9RJD4_9GLOM</name>
<keyword evidence="2" id="KW-1185">Reference proteome</keyword>
<sequence>MGVTATCIYLEIEILRKNLEISQNNFVVTHGGSFAQEELQHKVRKKKDHCEELLGELVYHYDMNILDIFHEKITENTRKLTLAKWIDETTKIMIATTTFRIGINMKHVRL</sequence>
<organism evidence="1 2">
    <name type="scientific">Racocetra persica</name>
    <dbReference type="NCBI Taxonomy" id="160502"/>
    <lineage>
        <taxon>Eukaryota</taxon>
        <taxon>Fungi</taxon>
        <taxon>Fungi incertae sedis</taxon>
        <taxon>Mucoromycota</taxon>
        <taxon>Glomeromycotina</taxon>
        <taxon>Glomeromycetes</taxon>
        <taxon>Diversisporales</taxon>
        <taxon>Gigasporaceae</taxon>
        <taxon>Racocetra</taxon>
    </lineage>
</organism>
<evidence type="ECO:0000313" key="1">
    <source>
        <dbReference type="EMBL" id="CAG8794775.1"/>
    </source>
</evidence>
<comment type="caution">
    <text evidence="1">The sequence shown here is derived from an EMBL/GenBank/DDBJ whole genome shotgun (WGS) entry which is preliminary data.</text>
</comment>
<dbReference type="EMBL" id="CAJVQC010054927">
    <property type="protein sequence ID" value="CAG8794775.1"/>
    <property type="molecule type" value="Genomic_DNA"/>
</dbReference>
<reference evidence="1" key="1">
    <citation type="submission" date="2021-06" db="EMBL/GenBank/DDBJ databases">
        <authorList>
            <person name="Kallberg Y."/>
            <person name="Tangrot J."/>
            <person name="Rosling A."/>
        </authorList>
    </citation>
    <scope>NUCLEOTIDE SEQUENCE</scope>
    <source>
        <strain evidence="1">MA461A</strain>
    </source>
</reference>
<proteinExistence type="predicted"/>
<feature type="non-terminal residue" evidence="1">
    <location>
        <position position="110"/>
    </location>
</feature>
<gene>
    <name evidence="1" type="ORF">RPERSI_LOCUS19830</name>
</gene>